<feature type="transmembrane region" description="Helical" evidence="1">
    <location>
        <begin position="111"/>
        <end position="130"/>
    </location>
</feature>
<dbReference type="EnsemblBacteria" id="ABC21134">
    <property type="protein sequence ID" value="ABC21134"/>
    <property type="gene ID" value="Rru_A0329"/>
</dbReference>
<keyword evidence="1" id="KW-0472">Membrane</keyword>
<dbReference type="PATRIC" id="fig|269796.9.peg.385"/>
<dbReference type="KEGG" id="rru:Rru_A0329"/>
<reference evidence="2 3" key="1">
    <citation type="journal article" date="2011" name="Stand. Genomic Sci.">
        <title>Complete genome sequence of Rhodospirillum rubrum type strain (S1).</title>
        <authorList>
            <person name="Munk A.C."/>
            <person name="Copeland A."/>
            <person name="Lucas S."/>
            <person name="Lapidus A."/>
            <person name="Del Rio T.G."/>
            <person name="Barry K."/>
            <person name="Detter J.C."/>
            <person name="Hammon N."/>
            <person name="Israni S."/>
            <person name="Pitluck S."/>
            <person name="Brettin T."/>
            <person name="Bruce D."/>
            <person name="Han C."/>
            <person name="Tapia R."/>
            <person name="Gilna P."/>
            <person name="Schmutz J."/>
            <person name="Larimer F."/>
            <person name="Land M."/>
            <person name="Kyrpides N.C."/>
            <person name="Mavromatis K."/>
            <person name="Richardson P."/>
            <person name="Rohde M."/>
            <person name="Goker M."/>
            <person name="Klenk H.P."/>
            <person name="Zhang Y."/>
            <person name="Roberts G.P."/>
            <person name="Reslewic S."/>
            <person name="Schwartz D.C."/>
        </authorList>
    </citation>
    <scope>NUCLEOTIDE SEQUENCE [LARGE SCALE GENOMIC DNA]</scope>
    <source>
        <strain evidence="3">ATCC 11170 / ATH 1.1.1 / DSM 467 / LMG 4362 / NCIMB 8255 / S1</strain>
    </source>
</reference>
<organism evidence="2 3">
    <name type="scientific">Rhodospirillum rubrum (strain ATCC 11170 / ATH 1.1.1 / DSM 467 / LMG 4362 / NCIMB 8255 / S1)</name>
    <dbReference type="NCBI Taxonomy" id="269796"/>
    <lineage>
        <taxon>Bacteria</taxon>
        <taxon>Pseudomonadati</taxon>
        <taxon>Pseudomonadota</taxon>
        <taxon>Alphaproteobacteria</taxon>
        <taxon>Rhodospirillales</taxon>
        <taxon>Rhodospirillaceae</taxon>
        <taxon>Rhodospirillum</taxon>
    </lineage>
</organism>
<dbReference type="Proteomes" id="UP000001929">
    <property type="component" value="Chromosome"/>
</dbReference>
<accession>Q2RXL1</accession>
<proteinExistence type="predicted"/>
<name>Q2RXL1_RHORT</name>
<protein>
    <submittedName>
        <fullName evidence="2">Uncharacterized protein</fullName>
    </submittedName>
</protein>
<evidence type="ECO:0000256" key="1">
    <source>
        <dbReference type="SAM" id="Phobius"/>
    </source>
</evidence>
<gene>
    <name evidence="2" type="ordered locus">Rru_A0329</name>
</gene>
<sequence>MHLACQSRGRSVRSDFRQSPLRAIAPCRCVPRSSCLLHCIWAAPWGRRRERVAKTPQLPAVRSQSRPIGRVYCWSWRTIPSAPGDGIMTSLNSLIAERQTAMLGSGLVKPVLLLLVGAVSLGLIGALSTLV</sequence>
<keyword evidence="3" id="KW-1185">Reference proteome</keyword>
<evidence type="ECO:0000313" key="2">
    <source>
        <dbReference type="EMBL" id="ABC21134.1"/>
    </source>
</evidence>
<dbReference type="EMBL" id="CP000230">
    <property type="protein sequence ID" value="ABC21134.1"/>
    <property type="molecule type" value="Genomic_DNA"/>
</dbReference>
<dbReference type="HOGENOM" id="CLU_1925975_0_0_5"/>
<keyword evidence="1" id="KW-0812">Transmembrane</keyword>
<keyword evidence="1" id="KW-1133">Transmembrane helix</keyword>
<dbReference type="AlphaFoldDB" id="Q2RXL1"/>
<evidence type="ECO:0000313" key="3">
    <source>
        <dbReference type="Proteomes" id="UP000001929"/>
    </source>
</evidence>